<dbReference type="InterPro" id="IPR004360">
    <property type="entry name" value="Glyas_Fos-R_dOase_dom"/>
</dbReference>
<protein>
    <submittedName>
        <fullName evidence="2">VOC family protein</fullName>
    </submittedName>
</protein>
<dbReference type="AlphaFoldDB" id="A0A7W4K663"/>
<dbReference type="InterPro" id="IPR037523">
    <property type="entry name" value="VOC_core"/>
</dbReference>
<dbReference type="Proteomes" id="UP000578030">
    <property type="component" value="Unassembled WGS sequence"/>
</dbReference>
<dbReference type="Gene3D" id="3.10.180.10">
    <property type="entry name" value="2,3-Dihydroxybiphenyl 1,2-Dioxygenase, domain 1"/>
    <property type="match status" value="1"/>
</dbReference>
<accession>A0A7W4K663</accession>
<dbReference type="CDD" id="cd08352">
    <property type="entry name" value="VOC_Bs_YwkD_like"/>
    <property type="match status" value="1"/>
</dbReference>
<dbReference type="PANTHER" id="PTHR21366">
    <property type="entry name" value="GLYOXALASE FAMILY PROTEIN"/>
    <property type="match status" value="1"/>
</dbReference>
<dbReference type="SMR" id="A0A7W4K663"/>
<dbReference type="EMBL" id="JABEQM010000003">
    <property type="protein sequence ID" value="MBB2201119.1"/>
    <property type="molecule type" value="Genomic_DNA"/>
</dbReference>
<keyword evidence="3" id="KW-1185">Reference proteome</keyword>
<dbReference type="RefSeq" id="WP_182955884.1">
    <property type="nucleotide sequence ID" value="NZ_JABEQM010000003.1"/>
</dbReference>
<evidence type="ECO:0000313" key="2">
    <source>
        <dbReference type="EMBL" id="MBB2201119.1"/>
    </source>
</evidence>
<dbReference type="NCBIfam" id="NF008551">
    <property type="entry name" value="PRK11478.1"/>
    <property type="match status" value="1"/>
</dbReference>
<gene>
    <name evidence="2" type="ORF">HLH28_05905</name>
</gene>
<comment type="caution">
    <text evidence="2">The sequence shown here is derived from an EMBL/GenBank/DDBJ whole genome shotgun (WGS) entry which is preliminary data.</text>
</comment>
<dbReference type="InterPro" id="IPR029068">
    <property type="entry name" value="Glyas_Bleomycin-R_OHBP_Dase"/>
</dbReference>
<evidence type="ECO:0000313" key="3">
    <source>
        <dbReference type="Proteomes" id="UP000578030"/>
    </source>
</evidence>
<proteinExistence type="predicted"/>
<dbReference type="Pfam" id="PF00903">
    <property type="entry name" value="Glyoxalase"/>
    <property type="match status" value="1"/>
</dbReference>
<dbReference type="PROSITE" id="PS51819">
    <property type="entry name" value="VOC"/>
    <property type="match status" value="1"/>
</dbReference>
<dbReference type="PANTHER" id="PTHR21366:SF31">
    <property type="entry name" value="METALLOTHIOL TRANSFERASE FOSB"/>
    <property type="match status" value="1"/>
</dbReference>
<name>A0A7W4K663_9PROT</name>
<evidence type="ECO:0000259" key="1">
    <source>
        <dbReference type="PROSITE" id="PS51819"/>
    </source>
</evidence>
<dbReference type="SUPFAM" id="SSF54593">
    <property type="entry name" value="Glyoxalase/Bleomycin resistance protein/Dihydroxybiphenyl dioxygenase"/>
    <property type="match status" value="1"/>
</dbReference>
<organism evidence="2 3">
    <name type="scientific">Gluconacetobacter tumulisoli</name>
    <dbReference type="NCBI Taxonomy" id="1286189"/>
    <lineage>
        <taxon>Bacteria</taxon>
        <taxon>Pseudomonadati</taxon>
        <taxon>Pseudomonadota</taxon>
        <taxon>Alphaproteobacteria</taxon>
        <taxon>Acetobacterales</taxon>
        <taxon>Acetobacteraceae</taxon>
        <taxon>Gluconacetobacter</taxon>
    </lineage>
</organism>
<dbReference type="InterPro" id="IPR050383">
    <property type="entry name" value="GlyoxalaseI/FosfomycinResist"/>
</dbReference>
<reference evidence="2 3" key="1">
    <citation type="submission" date="2020-04" db="EMBL/GenBank/DDBJ databases">
        <title>Description of novel Gluconacetobacter.</title>
        <authorList>
            <person name="Sombolestani A."/>
        </authorList>
    </citation>
    <scope>NUCLEOTIDE SEQUENCE [LARGE SCALE GENOMIC DNA]</scope>
    <source>
        <strain evidence="2 3">LMG 27802</strain>
    </source>
</reference>
<feature type="domain" description="VOC" evidence="1">
    <location>
        <begin position="4"/>
        <end position="126"/>
    </location>
</feature>
<sequence>MIDAIHHAAIICSDYERSKDFYTRILGLPIIRETYRAERGSWKCDLAVGATQIELFSFPAPPPRVSRPEACGLRHLAFAVADLPATVRHLQQAGIEVEPIRTDALTGRDFTFFADPDDLPLELYQAG</sequence>
<dbReference type="InterPro" id="IPR037478">
    <property type="entry name" value="YwkD-like_dom"/>
</dbReference>